<organism evidence="1">
    <name type="scientific">Thiomonas intermedia (strain K12)</name>
    <name type="common">Thiobacillus intermedius</name>
    <dbReference type="NCBI Taxonomy" id="75379"/>
    <lineage>
        <taxon>Bacteria</taxon>
        <taxon>Pseudomonadati</taxon>
        <taxon>Pseudomonadota</taxon>
        <taxon>Betaproteobacteria</taxon>
        <taxon>Burkholderiales</taxon>
        <taxon>Thiomonas</taxon>
    </lineage>
</organism>
<evidence type="ECO:0000313" key="1">
    <source>
        <dbReference type="EMBL" id="ADG31266.1"/>
    </source>
</evidence>
<name>D5X2C0_THIK1</name>
<reference evidence="1" key="1">
    <citation type="submission" date="2010-04" db="EMBL/GenBank/DDBJ databases">
        <title>Complete sequence of Thiomonas intermedia K12.</title>
        <authorList>
            <consortium name="US DOE Joint Genome Institute"/>
            <person name="Lucas S."/>
            <person name="Copeland A."/>
            <person name="Lapidus A."/>
            <person name="Cheng J.-F."/>
            <person name="Bruce D."/>
            <person name="Goodwin L."/>
            <person name="Pitluck S."/>
            <person name="Davenport K."/>
            <person name="Detter J.C."/>
            <person name="Han C."/>
            <person name="Tapia R."/>
            <person name="Land M."/>
            <person name="Hauser L."/>
            <person name="Kyrpides N."/>
            <person name="Ovchinnikova G."/>
            <person name="Kerfeld C.A."/>
            <person name="Cannon G.C."/>
            <person name="Heinhorst S."/>
            <person name="Woyke T."/>
        </authorList>
    </citation>
    <scope>NUCLEOTIDE SEQUENCE [LARGE SCALE GENOMIC DNA]</scope>
    <source>
        <strain evidence="1">K12</strain>
    </source>
</reference>
<dbReference type="HOGENOM" id="CLU_193892_0_0_4"/>
<dbReference type="EMBL" id="CP002021">
    <property type="protein sequence ID" value="ADG31266.1"/>
    <property type="molecule type" value="Genomic_DNA"/>
</dbReference>
<dbReference type="eggNOG" id="ENOG502ZJJ9">
    <property type="taxonomic scope" value="Bacteria"/>
</dbReference>
<sequence>MEGHRQYLAALSLLNEGAIIEQMSGAPITYRLKHAGQSVPLPGGVFQQLIAHRRIRQSCRLSGRVVFVPV</sequence>
<protein>
    <submittedName>
        <fullName evidence="1">Uncharacterized protein</fullName>
    </submittedName>
</protein>
<dbReference type="AlphaFoldDB" id="D5X2C0"/>
<dbReference type="BioCyc" id="TINT75379:TINT_RS16670-MONOMER"/>
<dbReference type="KEGG" id="tin:Tint_1902"/>
<proteinExistence type="predicted"/>
<accession>D5X2C0</accession>
<gene>
    <name evidence="1" type="ordered locus">Tint_1902</name>
</gene>